<comment type="caution">
    <text evidence="1">The sequence shown here is derived from an EMBL/GenBank/DDBJ whole genome shotgun (WGS) entry which is preliminary data.</text>
</comment>
<sequence>MLRVVLISVYEKLPKFLDACLKYNNEEIKEFVSQIDYNLPFRQAVFLSYLKFKTPKWNDKFSEITNEYNKTVEYLNQLISLELPLSNDDYINIVPILIQSITSFTDNYKKCRYMINEIRGLFEDFSPFLDESEAKIKKSISFLKGENPQFYDELYTNFDKEPFIHYAISETLNNQNERALVFLESQLNHFHQLRKSIPDYDAFFDKQRNLLKDLGNILETKLFDNLNTFYYYVRARVAVSFVRSSLADFVYSMIGDGDSEEKPNDVQNLEDSLLRSFQSLKLFCAGMGLKRPDISEEKSHYKPTEEEKDAIIIRQQMMETAEIEENLEAINEGIEEMKKFSSICISCKKYCASYVCPRCYLFLHCLLCKQTNMICPGCQKYFEEPLKINKTCYFGDEFRIELIERQAREKEEEEKAKNK</sequence>
<dbReference type="EMBL" id="MLAK01001465">
    <property type="protein sequence ID" value="OHS92809.1"/>
    <property type="molecule type" value="Genomic_DNA"/>
</dbReference>
<dbReference type="AlphaFoldDB" id="A0A1J4J219"/>
<organism evidence="1 2">
    <name type="scientific">Tritrichomonas foetus</name>
    <dbReference type="NCBI Taxonomy" id="1144522"/>
    <lineage>
        <taxon>Eukaryota</taxon>
        <taxon>Metamonada</taxon>
        <taxon>Parabasalia</taxon>
        <taxon>Tritrichomonadida</taxon>
        <taxon>Tritrichomonadidae</taxon>
        <taxon>Tritrichomonas</taxon>
    </lineage>
</organism>
<dbReference type="Proteomes" id="UP000179807">
    <property type="component" value="Unassembled WGS sequence"/>
</dbReference>
<dbReference type="RefSeq" id="XP_068345946.1">
    <property type="nucleotide sequence ID" value="XM_068513449.1"/>
</dbReference>
<protein>
    <submittedName>
        <fullName evidence="1">Uncharacterized protein</fullName>
    </submittedName>
</protein>
<reference evidence="1" key="1">
    <citation type="submission" date="2016-10" db="EMBL/GenBank/DDBJ databases">
        <authorList>
            <person name="Benchimol M."/>
            <person name="Almeida L.G."/>
            <person name="Vasconcelos A.T."/>
            <person name="Perreira-Neves A."/>
            <person name="Rosa I.A."/>
            <person name="Tasca T."/>
            <person name="Bogo M.R."/>
            <person name="de Souza W."/>
        </authorList>
    </citation>
    <scope>NUCLEOTIDE SEQUENCE [LARGE SCALE GENOMIC DNA]</scope>
    <source>
        <strain evidence="1">K</strain>
    </source>
</reference>
<dbReference type="GeneID" id="94848153"/>
<gene>
    <name evidence="1" type="ORF">TRFO_40868</name>
</gene>
<dbReference type="VEuPathDB" id="TrichDB:TRFO_40868"/>
<evidence type="ECO:0000313" key="1">
    <source>
        <dbReference type="EMBL" id="OHS92809.1"/>
    </source>
</evidence>
<accession>A0A1J4J219</accession>
<keyword evidence="2" id="KW-1185">Reference proteome</keyword>
<proteinExistence type="predicted"/>
<name>A0A1J4J219_9EUKA</name>
<evidence type="ECO:0000313" key="2">
    <source>
        <dbReference type="Proteomes" id="UP000179807"/>
    </source>
</evidence>